<organism evidence="1 2">
    <name type="scientific">Crotalus adamanteus</name>
    <name type="common">Eastern diamondback rattlesnake</name>
    <dbReference type="NCBI Taxonomy" id="8729"/>
    <lineage>
        <taxon>Eukaryota</taxon>
        <taxon>Metazoa</taxon>
        <taxon>Chordata</taxon>
        <taxon>Craniata</taxon>
        <taxon>Vertebrata</taxon>
        <taxon>Euteleostomi</taxon>
        <taxon>Lepidosauria</taxon>
        <taxon>Squamata</taxon>
        <taxon>Bifurcata</taxon>
        <taxon>Unidentata</taxon>
        <taxon>Episquamata</taxon>
        <taxon>Toxicofera</taxon>
        <taxon>Serpentes</taxon>
        <taxon>Colubroidea</taxon>
        <taxon>Viperidae</taxon>
        <taxon>Crotalinae</taxon>
        <taxon>Crotalus</taxon>
    </lineage>
</organism>
<accession>A0AAW1BA97</accession>
<evidence type="ECO:0000313" key="1">
    <source>
        <dbReference type="EMBL" id="KAK9398631.1"/>
    </source>
</evidence>
<dbReference type="AlphaFoldDB" id="A0AAW1BA97"/>
<dbReference type="EMBL" id="JAOTOJ010000007">
    <property type="protein sequence ID" value="KAK9398631.1"/>
    <property type="molecule type" value="Genomic_DNA"/>
</dbReference>
<protein>
    <submittedName>
        <fullName evidence="1">Protein FAM47E</fullName>
    </submittedName>
</protein>
<proteinExistence type="predicted"/>
<gene>
    <name evidence="1" type="ORF">NXF25_013600</name>
</gene>
<sequence length="85" mass="10081">MGNEQNLLQAEAELESSLHGTYAFEQFLERKGYRKPQFLMQMLAASRSDKIAEDSRRQSRRQLRNAFTSQWLVRNLRGKTEKEFK</sequence>
<dbReference type="Proteomes" id="UP001474421">
    <property type="component" value="Unassembled WGS sequence"/>
</dbReference>
<evidence type="ECO:0000313" key="2">
    <source>
        <dbReference type="Proteomes" id="UP001474421"/>
    </source>
</evidence>
<reference evidence="1 2" key="1">
    <citation type="journal article" date="2024" name="Proc. Natl. Acad. Sci. U.S.A.">
        <title>The genetic regulatory architecture and epigenomic basis for age-related changes in rattlesnake venom.</title>
        <authorList>
            <person name="Hogan M.P."/>
            <person name="Holding M.L."/>
            <person name="Nystrom G.S."/>
            <person name="Colston T.J."/>
            <person name="Bartlett D.A."/>
            <person name="Mason A.J."/>
            <person name="Ellsworth S.A."/>
            <person name="Rautsaw R.M."/>
            <person name="Lawrence K.C."/>
            <person name="Strickland J.L."/>
            <person name="He B."/>
            <person name="Fraser P."/>
            <person name="Margres M.J."/>
            <person name="Gilbert D.M."/>
            <person name="Gibbs H.L."/>
            <person name="Parkinson C.L."/>
            <person name="Rokyta D.R."/>
        </authorList>
    </citation>
    <scope>NUCLEOTIDE SEQUENCE [LARGE SCALE GENOMIC DNA]</scope>
    <source>
        <strain evidence="1">DRR0105</strain>
    </source>
</reference>
<comment type="caution">
    <text evidence="1">The sequence shown here is derived from an EMBL/GenBank/DDBJ whole genome shotgun (WGS) entry which is preliminary data.</text>
</comment>
<keyword evidence="2" id="KW-1185">Reference proteome</keyword>
<name>A0AAW1BA97_CROAD</name>
<dbReference type="InterPro" id="IPR036622">
    <property type="entry name" value="LigA_sf"/>
</dbReference>
<dbReference type="SUPFAM" id="SSF48076">
    <property type="entry name" value="LigA subunit of an aromatic-ring-opening dioxygenase LigAB"/>
    <property type="match status" value="1"/>
</dbReference>